<dbReference type="PROSITE" id="PS51186">
    <property type="entry name" value="GNAT"/>
    <property type="match status" value="1"/>
</dbReference>
<evidence type="ECO:0000259" key="3">
    <source>
        <dbReference type="PROSITE" id="PS51186"/>
    </source>
</evidence>
<name>A0A2W2AS21_9HYPH</name>
<reference evidence="5" key="1">
    <citation type="submission" date="2018-06" db="EMBL/GenBank/DDBJ databases">
        <title>Aestuariibacter litoralis strain KCTC 52945T.</title>
        <authorList>
            <person name="Li X."/>
            <person name="Salam N."/>
            <person name="Li J.-L."/>
            <person name="Chen Y.-M."/>
            <person name="Yang Z.-W."/>
            <person name="Zhang L.-Y."/>
            <person name="Han M.-X."/>
            <person name="Xiao M."/>
            <person name="Li W.-J."/>
        </authorList>
    </citation>
    <scope>NUCLEOTIDE SEQUENCE [LARGE SCALE GENOMIC DNA]</scope>
    <source>
        <strain evidence="5">KCTC 52945</strain>
    </source>
</reference>
<dbReference type="CDD" id="cd04301">
    <property type="entry name" value="NAT_SF"/>
    <property type="match status" value="1"/>
</dbReference>
<dbReference type="EMBL" id="QKVK01000012">
    <property type="protein sequence ID" value="PZF75290.1"/>
    <property type="molecule type" value="Genomic_DNA"/>
</dbReference>
<accession>A0A2W2AS21</accession>
<dbReference type="GO" id="GO:0016747">
    <property type="term" value="F:acyltransferase activity, transferring groups other than amino-acyl groups"/>
    <property type="evidence" value="ECO:0007669"/>
    <property type="project" value="InterPro"/>
</dbReference>
<dbReference type="PANTHER" id="PTHR43800">
    <property type="entry name" value="PEPTIDYL-LYSINE N-ACETYLTRANSFERASE YJAB"/>
    <property type="match status" value="1"/>
</dbReference>
<dbReference type="SUPFAM" id="SSF55729">
    <property type="entry name" value="Acyl-CoA N-acyltransferases (Nat)"/>
    <property type="match status" value="1"/>
</dbReference>
<dbReference type="InterPro" id="IPR000182">
    <property type="entry name" value="GNAT_dom"/>
</dbReference>
<comment type="caution">
    <text evidence="4">The sequence shown here is derived from an EMBL/GenBank/DDBJ whole genome shotgun (WGS) entry which is preliminary data.</text>
</comment>
<dbReference type="Gene3D" id="3.40.630.30">
    <property type="match status" value="1"/>
</dbReference>
<dbReference type="Proteomes" id="UP000248795">
    <property type="component" value="Unassembled WGS sequence"/>
</dbReference>
<evidence type="ECO:0000256" key="1">
    <source>
        <dbReference type="ARBA" id="ARBA00022679"/>
    </source>
</evidence>
<organism evidence="4 5">
    <name type="scientific">Aestuariivirga litoralis</name>
    <dbReference type="NCBI Taxonomy" id="2650924"/>
    <lineage>
        <taxon>Bacteria</taxon>
        <taxon>Pseudomonadati</taxon>
        <taxon>Pseudomonadota</taxon>
        <taxon>Alphaproteobacteria</taxon>
        <taxon>Hyphomicrobiales</taxon>
        <taxon>Aestuariivirgaceae</taxon>
        <taxon>Aestuariivirga</taxon>
    </lineage>
</organism>
<evidence type="ECO:0000313" key="5">
    <source>
        <dbReference type="Proteomes" id="UP000248795"/>
    </source>
</evidence>
<feature type="domain" description="N-acetyltransferase" evidence="3">
    <location>
        <begin position="44"/>
        <end position="196"/>
    </location>
</feature>
<gene>
    <name evidence="4" type="ORF">DK847_18940</name>
</gene>
<dbReference type="PANTHER" id="PTHR43800:SF1">
    <property type="entry name" value="PEPTIDYL-LYSINE N-ACETYLTRANSFERASE YJAB"/>
    <property type="match status" value="1"/>
</dbReference>
<sequence>MADLRKDPLPVGYHPLPPGHLANVVTCLEMTARPALRPAPEQGFTLARMGAADTGRFRNLFRAIGQDIMWFSRLMLEEEALAAIIGDADVQCFALVKDGHDVGLLELDFREDGQCELSFFGVVPSAVGGGAGRFLMNEALTRAWAQPITRMWVHTCHFDHPAALGFYQRSGFRPYAVMVEVHPDPRLTGQMPKHASPQVPLIGG</sequence>
<dbReference type="InterPro" id="IPR016181">
    <property type="entry name" value="Acyl_CoA_acyltransferase"/>
</dbReference>
<dbReference type="RefSeq" id="WP_111200116.1">
    <property type="nucleotide sequence ID" value="NZ_QKVK01000012.1"/>
</dbReference>
<keyword evidence="5" id="KW-1185">Reference proteome</keyword>
<evidence type="ECO:0000313" key="4">
    <source>
        <dbReference type="EMBL" id="PZF75290.1"/>
    </source>
</evidence>
<proteinExistence type="predicted"/>
<dbReference type="AlphaFoldDB" id="A0A2W2AS21"/>
<keyword evidence="2" id="KW-0012">Acyltransferase</keyword>
<dbReference type="Pfam" id="PF00583">
    <property type="entry name" value="Acetyltransf_1"/>
    <property type="match status" value="1"/>
</dbReference>
<keyword evidence="1 4" id="KW-0808">Transferase</keyword>
<protein>
    <submittedName>
        <fullName evidence="4">GNAT family N-acetyltransferase</fullName>
    </submittedName>
</protein>
<evidence type="ECO:0000256" key="2">
    <source>
        <dbReference type="ARBA" id="ARBA00023315"/>
    </source>
</evidence>